<keyword evidence="2" id="KW-1003">Cell membrane</keyword>
<reference evidence="7 8" key="1">
    <citation type="submission" date="2022-09" db="EMBL/GenBank/DDBJ databases">
        <authorList>
            <person name="Han X.L."/>
            <person name="Wang Q."/>
            <person name="Lu T."/>
        </authorList>
    </citation>
    <scope>NUCLEOTIDE SEQUENCE [LARGE SCALE GENOMIC DNA]</scope>
    <source>
        <strain evidence="7 8">WQ 127069</strain>
    </source>
</reference>
<comment type="caution">
    <text evidence="7">The sequence shown here is derived from an EMBL/GenBank/DDBJ whole genome shotgun (WGS) entry which is preliminary data.</text>
</comment>
<feature type="transmembrane region" description="Helical" evidence="6">
    <location>
        <begin position="375"/>
        <end position="395"/>
    </location>
</feature>
<evidence type="ECO:0000313" key="7">
    <source>
        <dbReference type="EMBL" id="MCU6792446.1"/>
    </source>
</evidence>
<keyword evidence="8" id="KW-1185">Reference proteome</keyword>
<dbReference type="EMBL" id="JAOQIO010000023">
    <property type="protein sequence ID" value="MCU6792446.1"/>
    <property type="molecule type" value="Genomic_DNA"/>
</dbReference>
<evidence type="ECO:0000256" key="6">
    <source>
        <dbReference type="SAM" id="Phobius"/>
    </source>
</evidence>
<dbReference type="Pfam" id="PF13440">
    <property type="entry name" value="Polysacc_synt_3"/>
    <property type="match status" value="1"/>
</dbReference>
<evidence type="ECO:0000256" key="2">
    <source>
        <dbReference type="ARBA" id="ARBA00022475"/>
    </source>
</evidence>
<evidence type="ECO:0000256" key="3">
    <source>
        <dbReference type="ARBA" id="ARBA00022692"/>
    </source>
</evidence>
<dbReference type="InterPro" id="IPR050833">
    <property type="entry name" value="Poly_Biosynth_Transport"/>
</dbReference>
<feature type="transmembrane region" description="Helical" evidence="6">
    <location>
        <begin position="159"/>
        <end position="179"/>
    </location>
</feature>
<feature type="transmembrane region" description="Helical" evidence="6">
    <location>
        <begin position="457"/>
        <end position="478"/>
    </location>
</feature>
<keyword evidence="3 6" id="KW-0812">Transmembrane</keyword>
<feature type="transmembrane region" description="Helical" evidence="6">
    <location>
        <begin position="401"/>
        <end position="422"/>
    </location>
</feature>
<feature type="transmembrane region" description="Helical" evidence="6">
    <location>
        <begin position="271"/>
        <end position="292"/>
    </location>
</feature>
<keyword evidence="5 6" id="KW-0472">Membrane</keyword>
<feature type="transmembrane region" description="Helical" evidence="6">
    <location>
        <begin position="346"/>
        <end position="363"/>
    </location>
</feature>
<gene>
    <name evidence="7" type="ORF">OB236_09925</name>
</gene>
<feature type="transmembrane region" description="Helical" evidence="6">
    <location>
        <begin position="56"/>
        <end position="79"/>
    </location>
</feature>
<keyword evidence="4 6" id="KW-1133">Transmembrane helix</keyword>
<dbReference type="PANTHER" id="PTHR30250">
    <property type="entry name" value="PST FAMILY PREDICTED COLANIC ACID TRANSPORTER"/>
    <property type="match status" value="1"/>
</dbReference>
<protein>
    <submittedName>
        <fullName evidence="7">Oligosaccharide flippase family protein</fullName>
    </submittedName>
</protein>
<dbReference type="PANTHER" id="PTHR30250:SF11">
    <property type="entry name" value="O-ANTIGEN TRANSPORTER-RELATED"/>
    <property type="match status" value="1"/>
</dbReference>
<evidence type="ECO:0000256" key="1">
    <source>
        <dbReference type="ARBA" id="ARBA00004651"/>
    </source>
</evidence>
<proteinExistence type="predicted"/>
<evidence type="ECO:0000256" key="4">
    <source>
        <dbReference type="ARBA" id="ARBA00022989"/>
    </source>
</evidence>
<evidence type="ECO:0000256" key="5">
    <source>
        <dbReference type="ARBA" id="ARBA00023136"/>
    </source>
</evidence>
<feature type="transmembrane region" description="Helical" evidence="6">
    <location>
        <begin position="21"/>
        <end position="44"/>
    </location>
</feature>
<sequence>MLNTKMQLNDNQRFLIRSVSIIVLGLFINQLLQTVGSIVVARVLNDPGKFGEVNLLLQVFGMVNLFLNLGFNSSLVYTFSTNSKDAIENKFRLAMLGSVFFGVVVCILLAALSPLLAQTYALPSLQGALLISSIMLVFNSIINIGVSSFSGNRNFGTQALFMVITTTLSTVGTVLGVLWPVGEDGFLWGVSIGMGMGSVLAALFICWKVEKVHHPKWLGSVSISEIWKMMQYGVPLWAGNIAKAFQQPFVTMIIGSSSVIAVGHISNAFRITGFIGIVTWAFMIVTFPFVAASYQDPLESKRRGTLCIRYNNLILYPLTVVICLYPDQINGYLFGEGYTSEDSATYIRLLALGVFFSSVGRLGGNILAGIGKTKANFWVMIVAGIFVITLVPTIAASHPVLAVWIYTGGWAISAICMIWFFYLENFTLNWWKAYGEPLIPSLLMGLFMEVGRFTGGWMTSFVVVGIICLIVLTMYVELRVGKGLGATRNEVM</sequence>
<feature type="transmembrane region" description="Helical" evidence="6">
    <location>
        <begin position="91"/>
        <end position="116"/>
    </location>
</feature>
<feature type="transmembrane region" description="Helical" evidence="6">
    <location>
        <begin position="313"/>
        <end position="334"/>
    </location>
</feature>
<feature type="transmembrane region" description="Helical" evidence="6">
    <location>
        <begin position="249"/>
        <end position="265"/>
    </location>
</feature>
<dbReference type="RefSeq" id="WP_262683836.1">
    <property type="nucleotide sequence ID" value="NZ_JAOQIO010000023.1"/>
</dbReference>
<evidence type="ECO:0000313" key="8">
    <source>
        <dbReference type="Proteomes" id="UP001652445"/>
    </source>
</evidence>
<feature type="transmembrane region" description="Helical" evidence="6">
    <location>
        <begin position="128"/>
        <end position="147"/>
    </location>
</feature>
<feature type="transmembrane region" description="Helical" evidence="6">
    <location>
        <begin position="185"/>
        <end position="207"/>
    </location>
</feature>
<comment type="subcellular location">
    <subcellularLocation>
        <location evidence="1">Cell membrane</location>
        <topology evidence="1">Multi-pass membrane protein</topology>
    </subcellularLocation>
</comment>
<accession>A0ABT2UEL4</accession>
<name>A0ABT2UEL4_9BACL</name>
<dbReference type="Proteomes" id="UP001652445">
    <property type="component" value="Unassembled WGS sequence"/>
</dbReference>
<organism evidence="7 8">
    <name type="scientific">Paenibacillus baimaensis</name>
    <dbReference type="NCBI Taxonomy" id="2982185"/>
    <lineage>
        <taxon>Bacteria</taxon>
        <taxon>Bacillati</taxon>
        <taxon>Bacillota</taxon>
        <taxon>Bacilli</taxon>
        <taxon>Bacillales</taxon>
        <taxon>Paenibacillaceae</taxon>
        <taxon>Paenibacillus</taxon>
    </lineage>
</organism>